<protein>
    <recommendedName>
        <fullName evidence="1">PIK helical domain-containing protein</fullName>
    </recommendedName>
</protein>
<dbReference type="Proteomes" id="UP000018936">
    <property type="component" value="Unassembled WGS sequence"/>
</dbReference>
<dbReference type="Gene3D" id="1.25.40.70">
    <property type="entry name" value="Phosphatidylinositol 3-kinase, accessory domain (PIK)"/>
    <property type="match status" value="1"/>
</dbReference>
<sequence length="101" mass="11505">MRYQIRDQYPGALAKLLMVTKWNKHEDVAQGSVTFSALPTEGGDDQKVARSRADLVLFSQMIFLLQSWPELPVLNALELLDFNFPDPHVSRFTVNSLKKLT</sequence>
<dbReference type="OrthoDB" id="67688at2759"/>
<reference evidence="2 3" key="1">
    <citation type="journal article" date="2013" name="Proc. Natl. Acad. Sci. U.S.A.">
        <title>The king cobra genome reveals dynamic gene evolution and adaptation in the snake venom system.</title>
        <authorList>
            <person name="Vonk F.J."/>
            <person name="Casewell N.R."/>
            <person name="Henkel C.V."/>
            <person name="Heimberg A.M."/>
            <person name="Jansen H.J."/>
            <person name="McCleary R.J."/>
            <person name="Kerkkamp H.M."/>
            <person name="Vos R.A."/>
            <person name="Guerreiro I."/>
            <person name="Calvete J.J."/>
            <person name="Wuster W."/>
            <person name="Woods A.E."/>
            <person name="Logan J.M."/>
            <person name="Harrison R.A."/>
            <person name="Castoe T.A."/>
            <person name="de Koning A.P."/>
            <person name="Pollock D.D."/>
            <person name="Yandell M."/>
            <person name="Calderon D."/>
            <person name="Renjifo C."/>
            <person name="Currier R.B."/>
            <person name="Salgado D."/>
            <person name="Pla D."/>
            <person name="Sanz L."/>
            <person name="Hyder A.S."/>
            <person name="Ribeiro J.M."/>
            <person name="Arntzen J.W."/>
            <person name="van den Thillart G.E."/>
            <person name="Boetzer M."/>
            <person name="Pirovano W."/>
            <person name="Dirks R.P."/>
            <person name="Spaink H.P."/>
            <person name="Duboule D."/>
            <person name="McGlinn E."/>
            <person name="Kini R.M."/>
            <person name="Richardson M.K."/>
        </authorList>
    </citation>
    <scope>NUCLEOTIDE SEQUENCE</scope>
    <source>
        <tissue evidence="2">Blood</tissue>
    </source>
</reference>
<name>V8P2X4_OPHHA</name>
<feature type="domain" description="PIK helical" evidence="1">
    <location>
        <begin position="1"/>
        <end position="101"/>
    </location>
</feature>
<dbReference type="PROSITE" id="PS51545">
    <property type="entry name" value="PIK_HELICAL"/>
    <property type="match status" value="1"/>
</dbReference>
<dbReference type="InterPro" id="IPR042236">
    <property type="entry name" value="PI3K_accessory_sf"/>
</dbReference>
<evidence type="ECO:0000313" key="3">
    <source>
        <dbReference type="Proteomes" id="UP000018936"/>
    </source>
</evidence>
<organism evidence="2 3">
    <name type="scientific">Ophiophagus hannah</name>
    <name type="common">King cobra</name>
    <name type="synonym">Naja hannah</name>
    <dbReference type="NCBI Taxonomy" id="8665"/>
    <lineage>
        <taxon>Eukaryota</taxon>
        <taxon>Metazoa</taxon>
        <taxon>Chordata</taxon>
        <taxon>Craniata</taxon>
        <taxon>Vertebrata</taxon>
        <taxon>Euteleostomi</taxon>
        <taxon>Lepidosauria</taxon>
        <taxon>Squamata</taxon>
        <taxon>Bifurcata</taxon>
        <taxon>Unidentata</taxon>
        <taxon>Episquamata</taxon>
        <taxon>Toxicofera</taxon>
        <taxon>Serpentes</taxon>
        <taxon>Colubroidea</taxon>
        <taxon>Elapidae</taxon>
        <taxon>Elapinae</taxon>
        <taxon>Ophiophagus</taxon>
    </lineage>
</organism>
<comment type="caution">
    <text evidence="2">The sequence shown here is derived from an EMBL/GenBank/DDBJ whole genome shotgun (WGS) entry which is preliminary data.</text>
</comment>
<gene>
    <name evidence="2" type="ORF">L345_05888</name>
</gene>
<evidence type="ECO:0000313" key="2">
    <source>
        <dbReference type="EMBL" id="ETE68318.1"/>
    </source>
</evidence>
<dbReference type="AlphaFoldDB" id="V8P2X4"/>
<accession>V8P2X4</accession>
<dbReference type="InterPro" id="IPR001263">
    <property type="entry name" value="PI3K_accessory_dom"/>
</dbReference>
<dbReference type="SUPFAM" id="SSF48371">
    <property type="entry name" value="ARM repeat"/>
    <property type="match status" value="1"/>
</dbReference>
<dbReference type="EMBL" id="AZIM01001043">
    <property type="protein sequence ID" value="ETE68318.1"/>
    <property type="molecule type" value="Genomic_DNA"/>
</dbReference>
<evidence type="ECO:0000259" key="1">
    <source>
        <dbReference type="PROSITE" id="PS51545"/>
    </source>
</evidence>
<proteinExistence type="predicted"/>
<keyword evidence="3" id="KW-1185">Reference proteome</keyword>
<dbReference type="InterPro" id="IPR016024">
    <property type="entry name" value="ARM-type_fold"/>
</dbReference>
<dbReference type="Pfam" id="PF00613">
    <property type="entry name" value="PI3Ka"/>
    <property type="match status" value="1"/>
</dbReference>